<sequence>MAAIYSIVGATVPHDWQQRPFRAPHHTASAAALVGGGAVPRPGEISLAHGGVLFLDELPEFQRQVLEVLREPLESGEIQLSRVRAQTRYPARFQLIAAMNPCPCGYYGHDDQRCRCTPDQIRRYRGRISGPLLDRIDLHVPVTAIAPTELRSAATGEASATIQSRTIAAQKTALDRQGCANADLTAPQIDQVCVLGDTEHQYMEAAVRKLGLSTRAYHRVLKVARTLADMAGEPNIQRPQLAEAISYRALDRGV</sequence>
<gene>
    <name evidence="3" type="ORF">SCD92_13140</name>
</gene>
<dbReference type="Proteomes" id="UP001273505">
    <property type="component" value="Unassembled WGS sequence"/>
</dbReference>
<feature type="domain" description="Magnesium chelatase ChlI-like catalytic" evidence="1">
    <location>
        <begin position="2"/>
        <end position="148"/>
    </location>
</feature>
<name>A0ABU4S3D2_9GAMM</name>
<evidence type="ECO:0000313" key="3">
    <source>
        <dbReference type="EMBL" id="MDX6850313.1"/>
    </source>
</evidence>
<dbReference type="Pfam" id="PF13335">
    <property type="entry name" value="Mg_chelatase_C"/>
    <property type="match status" value="1"/>
</dbReference>
<keyword evidence="3" id="KW-0547">Nucleotide-binding</keyword>
<evidence type="ECO:0000259" key="2">
    <source>
        <dbReference type="Pfam" id="PF13335"/>
    </source>
</evidence>
<evidence type="ECO:0000259" key="1">
    <source>
        <dbReference type="Pfam" id="PF01078"/>
    </source>
</evidence>
<proteinExistence type="predicted"/>
<keyword evidence="4" id="KW-1185">Reference proteome</keyword>
<keyword evidence="3" id="KW-0067">ATP-binding</keyword>
<dbReference type="InterPro" id="IPR027417">
    <property type="entry name" value="P-loop_NTPase"/>
</dbReference>
<dbReference type="EMBL" id="JAXAFO010000022">
    <property type="protein sequence ID" value="MDX6850313.1"/>
    <property type="molecule type" value="Genomic_DNA"/>
</dbReference>
<dbReference type="PANTHER" id="PTHR32039">
    <property type="entry name" value="MAGNESIUM-CHELATASE SUBUNIT CHLI"/>
    <property type="match status" value="1"/>
</dbReference>
<organism evidence="3 4">
    <name type="scientific">Gilvimarinus gilvus</name>
    <dbReference type="NCBI Taxonomy" id="3058038"/>
    <lineage>
        <taxon>Bacteria</taxon>
        <taxon>Pseudomonadati</taxon>
        <taxon>Pseudomonadota</taxon>
        <taxon>Gammaproteobacteria</taxon>
        <taxon>Cellvibrionales</taxon>
        <taxon>Cellvibrionaceae</taxon>
        <taxon>Gilvimarinus</taxon>
    </lineage>
</organism>
<dbReference type="SUPFAM" id="SSF52540">
    <property type="entry name" value="P-loop containing nucleoside triphosphate hydrolases"/>
    <property type="match status" value="1"/>
</dbReference>
<dbReference type="InterPro" id="IPR000523">
    <property type="entry name" value="Mg_chelatse_chII-like_cat_dom"/>
</dbReference>
<dbReference type="RefSeq" id="WP_302724272.1">
    <property type="nucleotide sequence ID" value="NZ_JAULRU010000783.1"/>
</dbReference>
<dbReference type="InterPro" id="IPR045006">
    <property type="entry name" value="CHLI-like"/>
</dbReference>
<comment type="caution">
    <text evidence="3">The sequence shown here is derived from an EMBL/GenBank/DDBJ whole genome shotgun (WGS) entry which is preliminary data.</text>
</comment>
<protein>
    <submittedName>
        <fullName evidence="3">ATP-binding protein</fullName>
    </submittedName>
</protein>
<reference evidence="3 4" key="1">
    <citation type="submission" date="2023-11" db="EMBL/GenBank/DDBJ databases">
        <title>Gilvimarinus fulvus sp. nov., isolated from the surface of Kelp.</title>
        <authorList>
            <person name="Sun Y.Y."/>
            <person name="Gong Y."/>
            <person name="Du Z.J."/>
        </authorList>
    </citation>
    <scope>NUCLEOTIDE SEQUENCE [LARGE SCALE GENOMIC DNA]</scope>
    <source>
        <strain evidence="3 4">SDUM040013</strain>
    </source>
</reference>
<dbReference type="PANTHER" id="PTHR32039:SF7">
    <property type="entry name" value="COMPETENCE PROTEIN COMM"/>
    <property type="match status" value="1"/>
</dbReference>
<dbReference type="GO" id="GO:0005524">
    <property type="term" value="F:ATP binding"/>
    <property type="evidence" value="ECO:0007669"/>
    <property type="project" value="UniProtKB-KW"/>
</dbReference>
<dbReference type="Pfam" id="PF01078">
    <property type="entry name" value="Mg_chelatase"/>
    <property type="match status" value="1"/>
</dbReference>
<dbReference type="InterPro" id="IPR025158">
    <property type="entry name" value="Mg_chelat-rel_C"/>
</dbReference>
<feature type="domain" description="Mg chelatase-related protein C-terminal" evidence="2">
    <location>
        <begin position="156"/>
        <end position="248"/>
    </location>
</feature>
<dbReference type="Gene3D" id="3.40.50.300">
    <property type="entry name" value="P-loop containing nucleotide triphosphate hydrolases"/>
    <property type="match status" value="1"/>
</dbReference>
<accession>A0ABU4S3D2</accession>
<evidence type="ECO:0000313" key="4">
    <source>
        <dbReference type="Proteomes" id="UP001273505"/>
    </source>
</evidence>